<dbReference type="STRING" id="634771.SAMN04488128_101848"/>
<feature type="domain" description="Beta-ketoacyl-[acyl-carrier-protein] synthase III C-terminal" evidence="3">
    <location>
        <begin position="293"/>
        <end position="361"/>
    </location>
</feature>
<evidence type="ECO:0000313" key="4">
    <source>
        <dbReference type="EMBL" id="SJZ59269.1"/>
    </source>
</evidence>
<name>A0A1T4LWZ6_9BACT</name>
<dbReference type="InterPro" id="IPR016084">
    <property type="entry name" value="Haem_Oase-like_multi-hlx"/>
</dbReference>
<dbReference type="InterPro" id="IPR016039">
    <property type="entry name" value="Thiolase-like"/>
</dbReference>
<dbReference type="OrthoDB" id="2514738at2"/>
<dbReference type="GO" id="GO:0044550">
    <property type="term" value="P:secondary metabolite biosynthetic process"/>
    <property type="evidence" value="ECO:0007669"/>
    <property type="project" value="TreeGrafter"/>
</dbReference>
<dbReference type="PANTHER" id="PTHR34069:SF3">
    <property type="entry name" value="ACYL-COA:ACYL-COA ALKYLTRANSFERASE"/>
    <property type="match status" value="1"/>
</dbReference>
<protein>
    <submittedName>
        <fullName evidence="4">3-oxoacyl-[acyl-carrier-protein] synthase-3</fullName>
    </submittedName>
</protein>
<dbReference type="AlphaFoldDB" id="A0A1T4LWZ6"/>
<dbReference type="EMBL" id="FUWZ01000001">
    <property type="protein sequence ID" value="SJZ59269.1"/>
    <property type="molecule type" value="Genomic_DNA"/>
</dbReference>
<dbReference type="Pfam" id="PF08541">
    <property type="entry name" value="ACP_syn_III_C"/>
    <property type="match status" value="1"/>
</dbReference>
<dbReference type="GO" id="GO:0016746">
    <property type="term" value="F:acyltransferase activity"/>
    <property type="evidence" value="ECO:0007669"/>
    <property type="project" value="UniProtKB-KW"/>
</dbReference>
<organism evidence="4 5">
    <name type="scientific">Chitinophaga eiseniae</name>
    <dbReference type="NCBI Taxonomy" id="634771"/>
    <lineage>
        <taxon>Bacteria</taxon>
        <taxon>Pseudomonadati</taxon>
        <taxon>Bacteroidota</taxon>
        <taxon>Chitinophagia</taxon>
        <taxon>Chitinophagales</taxon>
        <taxon>Chitinophagaceae</taxon>
        <taxon>Chitinophaga</taxon>
    </lineage>
</organism>
<keyword evidence="5" id="KW-1185">Reference proteome</keyword>
<dbReference type="InterPro" id="IPR013747">
    <property type="entry name" value="ACP_syn_III_C"/>
</dbReference>
<evidence type="ECO:0000313" key="5">
    <source>
        <dbReference type="Proteomes" id="UP000190367"/>
    </source>
</evidence>
<proteinExistence type="predicted"/>
<dbReference type="CDD" id="cd00827">
    <property type="entry name" value="init_cond_enzymes"/>
    <property type="match status" value="1"/>
</dbReference>
<accession>A0A1T4LWZ6</accession>
<dbReference type="PANTHER" id="PTHR34069">
    <property type="entry name" value="3-OXOACYL-[ACYL-CARRIER-PROTEIN] SYNTHASE 3"/>
    <property type="match status" value="1"/>
</dbReference>
<gene>
    <name evidence="4" type="ORF">SAMN04488128_101848</name>
</gene>
<sequence length="628" mass="70196">MQLENVYITAAGKYLPGAPVHNDEIEEYLGMIDGKPSRSKTKMLSQNGIQSRYYALDKQQRTTHTVSGMAARAIEDCLSRNGASKTDIQLISAATTQSDLPVPGFASMVHADLGNPACEIASHQSVCAAGLMAIKNAYTNIQTGASHTAVACAGELASRLFKAKRFEQQQRIQDGHGLELETDFLRWMLSDGAGALLMQNRPAAQHISLQIEWIDLRSYAHLYEVCMYAGRNKGDAGTPPPSWMDYDSFSAADKDGALNLKQDLRLVDNMVKLGVQRFFELVDEGKFDAAGFDWLVCHYSSHHFKEKIIQLLAKGGVAIPEEKWFSNLYTVGNVGTASIFVLLEELLRSKPLKAGDKILCMVPESGRFITGFMMLTVVPPTASQTFDPSSLLTDIKAPEIRIQLENPVLEWLIRQLTTVWIDFESSLRQVPIVKKIFSGTLTLEEYKVLLFNLRQQVIDGSQWIARAASNVSIEHFDIRSSFISHSRDEHRDYQILEKNYIQCGGSLEELQRGEKNIGSEALSAYMFQRASQPDPFDLLGGMFIIEGLGNRVAGNWGRAIQQQLQLRDDQVSFFTYHETSDSNENHFERFENAIQSGLLTTSLAERIVKTAKVAGRLYRLQLEQIGNY</sequence>
<keyword evidence="1" id="KW-0808">Transferase</keyword>
<dbReference type="Proteomes" id="UP000190367">
    <property type="component" value="Unassembled WGS sequence"/>
</dbReference>
<dbReference type="RefSeq" id="WP_078668535.1">
    <property type="nucleotide sequence ID" value="NZ_FUWZ01000001.1"/>
</dbReference>
<keyword evidence="2" id="KW-0012">Acyltransferase</keyword>
<dbReference type="Gene3D" id="1.20.910.10">
    <property type="entry name" value="Heme oxygenase-like"/>
    <property type="match status" value="1"/>
</dbReference>
<evidence type="ECO:0000256" key="1">
    <source>
        <dbReference type="ARBA" id="ARBA00022679"/>
    </source>
</evidence>
<dbReference type="SUPFAM" id="SSF53901">
    <property type="entry name" value="Thiolase-like"/>
    <property type="match status" value="2"/>
</dbReference>
<reference evidence="5" key="1">
    <citation type="submission" date="2017-02" db="EMBL/GenBank/DDBJ databases">
        <authorList>
            <person name="Varghese N."/>
            <person name="Submissions S."/>
        </authorList>
    </citation>
    <scope>NUCLEOTIDE SEQUENCE [LARGE SCALE GENOMIC DNA]</scope>
    <source>
        <strain evidence="5">DSM 22224</strain>
    </source>
</reference>
<evidence type="ECO:0000256" key="2">
    <source>
        <dbReference type="ARBA" id="ARBA00023315"/>
    </source>
</evidence>
<dbReference type="SUPFAM" id="SSF48613">
    <property type="entry name" value="Heme oxygenase-like"/>
    <property type="match status" value="1"/>
</dbReference>
<dbReference type="Gene3D" id="3.40.47.10">
    <property type="match status" value="2"/>
</dbReference>
<evidence type="ECO:0000259" key="3">
    <source>
        <dbReference type="Pfam" id="PF08541"/>
    </source>
</evidence>